<dbReference type="AlphaFoldDB" id="A0A8J4R744"/>
<accession>A0A8J4R744</accession>
<keyword evidence="3" id="KW-1185">Reference proteome</keyword>
<proteinExistence type="predicted"/>
<comment type="caution">
    <text evidence="2">The sequence shown here is derived from an EMBL/GenBank/DDBJ whole genome shotgun (WGS) entry which is preliminary data.</text>
</comment>
<organism evidence="2 3">
    <name type="scientific">Castanea mollissima</name>
    <name type="common">Chinese chestnut</name>
    <dbReference type="NCBI Taxonomy" id="60419"/>
    <lineage>
        <taxon>Eukaryota</taxon>
        <taxon>Viridiplantae</taxon>
        <taxon>Streptophyta</taxon>
        <taxon>Embryophyta</taxon>
        <taxon>Tracheophyta</taxon>
        <taxon>Spermatophyta</taxon>
        <taxon>Magnoliopsida</taxon>
        <taxon>eudicotyledons</taxon>
        <taxon>Gunneridae</taxon>
        <taxon>Pentapetalae</taxon>
        <taxon>rosids</taxon>
        <taxon>fabids</taxon>
        <taxon>Fagales</taxon>
        <taxon>Fagaceae</taxon>
        <taxon>Castanea</taxon>
    </lineage>
</organism>
<feature type="region of interest" description="Disordered" evidence="1">
    <location>
        <begin position="337"/>
        <end position="356"/>
    </location>
</feature>
<gene>
    <name evidence="2" type="ORF">CMV_013791</name>
</gene>
<feature type="compositionally biased region" description="Polar residues" evidence="1">
    <location>
        <begin position="278"/>
        <end position="295"/>
    </location>
</feature>
<sequence>MAGYGNAYRGNSTYSGVPPRSDEWIKKSHISESDSLSRPVIVDAEGRKMPIMLATPNYTAQGYVTKVQMAVEHVRVPLVIQYKNSSPPEVVPVRDYGYKVEPIKENGYRAEPVKDYGYKPEPVKDYGYKPEPVKEYGYKPEPVKENGYKTEPVKEYGYKPEPMKDYGYKTEPMKNYGYKAEPMKDYEYKAEPVKDYMKDYTYKPANDYGYKAEPIRDYTYKNEPVKEYGKVEPMKDNKYAHDRPREVEDFITNVQTEASRLRRVSPPGVSNWPLAPLSNRQNGNTGSSDYNNSGNKDWLKPSGNTIRNENNDDYHQKNGNAMEPAMINSGGWVRPSRATWSTPPPTHPDATLGRPTSDIGTAVDNLKDALKPLYLSTPPTRYTVPVSTTVPRRDAYGETIDSKEAVRRYGGAKID</sequence>
<evidence type="ECO:0000256" key="1">
    <source>
        <dbReference type="SAM" id="MobiDB-lite"/>
    </source>
</evidence>
<dbReference type="OrthoDB" id="1153117at2759"/>
<protein>
    <submittedName>
        <fullName evidence="2">Uncharacterized protein</fullName>
    </submittedName>
</protein>
<evidence type="ECO:0000313" key="2">
    <source>
        <dbReference type="EMBL" id="KAF3961610.1"/>
    </source>
</evidence>
<feature type="region of interest" description="Disordered" evidence="1">
    <location>
        <begin position="1"/>
        <end position="20"/>
    </location>
</feature>
<evidence type="ECO:0000313" key="3">
    <source>
        <dbReference type="Proteomes" id="UP000737018"/>
    </source>
</evidence>
<dbReference type="Proteomes" id="UP000737018">
    <property type="component" value="Unassembled WGS sequence"/>
</dbReference>
<dbReference type="EMBL" id="JRKL02001868">
    <property type="protein sequence ID" value="KAF3961610.1"/>
    <property type="molecule type" value="Genomic_DNA"/>
</dbReference>
<reference evidence="2" key="1">
    <citation type="submission" date="2020-03" db="EMBL/GenBank/DDBJ databases">
        <title>Castanea mollissima Vanexum genome sequencing.</title>
        <authorList>
            <person name="Staton M."/>
        </authorList>
    </citation>
    <scope>NUCLEOTIDE SEQUENCE</scope>
    <source>
        <tissue evidence="2">Leaf</tissue>
    </source>
</reference>
<feature type="region of interest" description="Disordered" evidence="1">
    <location>
        <begin position="256"/>
        <end position="326"/>
    </location>
</feature>
<name>A0A8J4R744_9ROSI</name>